<dbReference type="RefSeq" id="WP_422920215.1">
    <property type="nucleotide sequence ID" value="NZ_JAMZEJ010000006.1"/>
</dbReference>
<name>A0ABT1VYS5_9PROT</name>
<keyword evidence="2" id="KW-1185">Reference proteome</keyword>
<dbReference type="InterPro" id="IPR029044">
    <property type="entry name" value="Nucleotide-diphossugar_trans"/>
</dbReference>
<evidence type="ECO:0000313" key="1">
    <source>
        <dbReference type="EMBL" id="MCQ8241476.1"/>
    </source>
</evidence>
<organism evidence="1 2">
    <name type="scientific">Rhizosaccharibacter radicis</name>
    <dbReference type="NCBI Taxonomy" id="2782605"/>
    <lineage>
        <taxon>Bacteria</taxon>
        <taxon>Pseudomonadati</taxon>
        <taxon>Pseudomonadota</taxon>
        <taxon>Alphaproteobacteria</taxon>
        <taxon>Acetobacterales</taxon>
        <taxon>Acetobacteraceae</taxon>
        <taxon>Rhizosaccharibacter</taxon>
    </lineage>
</organism>
<reference evidence="1 2" key="1">
    <citation type="submission" date="2022-06" db="EMBL/GenBank/DDBJ databases">
        <title>Rhizosaccharibacter gen. nov. sp. nov. KSS12, endophytic bacteria isolated from sugarcane.</title>
        <authorList>
            <person name="Pitiwittayakul N."/>
        </authorList>
    </citation>
    <scope>NUCLEOTIDE SEQUENCE [LARGE SCALE GENOMIC DNA]</scope>
    <source>
        <strain evidence="1 2">KSS12</strain>
    </source>
</reference>
<sequence length="255" mass="27964">MTRPAGPHVFIATPCYGGLVTQAYMESVVGLMAAAPGRELALTLAMLGQDALITRCRNTLVSRFLYRTSATHLLFVDGDIGFTPDAVFRLLDAALPVSAGLYPLKRARWTETALSRLRRGESPDTAALDYVGADDPADAARGPEGFVPARYAGTGFMMIARPVIEQLVQAHPELTYRHLHADAASDATPQHALFDCLIDRNTGTYLSEDYAFCQRWREQGGRVWIDTRSVLTHTGTAEFRGDPSRRFEPPMPHAA</sequence>
<protein>
    <recommendedName>
        <fullName evidence="3">Glycosyltransferase</fullName>
    </recommendedName>
</protein>
<proteinExistence type="predicted"/>
<dbReference type="Proteomes" id="UP001524547">
    <property type="component" value="Unassembled WGS sequence"/>
</dbReference>
<dbReference type="SUPFAM" id="SSF53448">
    <property type="entry name" value="Nucleotide-diphospho-sugar transferases"/>
    <property type="match status" value="1"/>
</dbReference>
<evidence type="ECO:0000313" key="2">
    <source>
        <dbReference type="Proteomes" id="UP001524547"/>
    </source>
</evidence>
<gene>
    <name evidence="1" type="ORF">NFI88_11575</name>
</gene>
<dbReference type="EMBL" id="JAMZEJ010000006">
    <property type="protein sequence ID" value="MCQ8241476.1"/>
    <property type="molecule type" value="Genomic_DNA"/>
</dbReference>
<evidence type="ECO:0008006" key="3">
    <source>
        <dbReference type="Google" id="ProtNLM"/>
    </source>
</evidence>
<comment type="caution">
    <text evidence="1">The sequence shown here is derived from an EMBL/GenBank/DDBJ whole genome shotgun (WGS) entry which is preliminary data.</text>
</comment>
<accession>A0ABT1VYS5</accession>